<dbReference type="AlphaFoldDB" id="A0A267MI77"/>
<evidence type="ECO:0000313" key="2">
    <source>
        <dbReference type="EMBL" id="PAB59281.1"/>
    </source>
</evidence>
<evidence type="ECO:0000313" key="3">
    <source>
        <dbReference type="Proteomes" id="UP000216024"/>
    </source>
</evidence>
<keyword evidence="1" id="KW-0862">Zinc</keyword>
<dbReference type="PIRSF" id="PIRSF001359">
    <property type="entry name" value="F_bP_aldolase_II"/>
    <property type="match status" value="1"/>
</dbReference>
<feature type="binding site" evidence="1">
    <location>
        <position position="176"/>
    </location>
    <ligand>
        <name>Zn(2+)</name>
        <dbReference type="ChEBI" id="CHEBI:29105"/>
        <label>1</label>
        <note>catalytic</note>
    </ligand>
</feature>
<feature type="binding site" evidence="1">
    <location>
        <position position="133"/>
    </location>
    <ligand>
        <name>Zn(2+)</name>
        <dbReference type="ChEBI" id="CHEBI:29105"/>
        <label>2</label>
    </ligand>
</feature>
<comment type="cofactor">
    <cofactor evidence="1">
        <name>Zn(2+)</name>
        <dbReference type="ChEBI" id="CHEBI:29105"/>
    </cofactor>
    <text evidence="1">Binds 2 Zn(2+) ions per subunit. One is catalytic and the other provides a structural contribution.</text>
</comment>
<dbReference type="GO" id="GO:0008270">
    <property type="term" value="F:zinc ion binding"/>
    <property type="evidence" value="ECO:0007669"/>
    <property type="project" value="InterPro"/>
</dbReference>
<dbReference type="EMBL" id="NIBG01000008">
    <property type="protein sequence ID" value="PAB59281.1"/>
    <property type="molecule type" value="Genomic_DNA"/>
</dbReference>
<proteinExistence type="predicted"/>
<dbReference type="SUPFAM" id="SSF51569">
    <property type="entry name" value="Aldolase"/>
    <property type="match status" value="1"/>
</dbReference>
<gene>
    <name evidence="2" type="ORF">CCE28_10470</name>
</gene>
<evidence type="ECO:0000256" key="1">
    <source>
        <dbReference type="PIRSR" id="PIRSR001359-3"/>
    </source>
</evidence>
<dbReference type="InterPro" id="IPR050246">
    <property type="entry name" value="Class_II_FBP_aldolase"/>
</dbReference>
<organism evidence="2 3">
    <name type="scientific">Anaeromicrobium sediminis</name>
    <dbReference type="NCBI Taxonomy" id="1478221"/>
    <lineage>
        <taxon>Bacteria</taxon>
        <taxon>Bacillati</taxon>
        <taxon>Bacillota</taxon>
        <taxon>Clostridia</taxon>
        <taxon>Peptostreptococcales</taxon>
        <taxon>Thermotaleaceae</taxon>
        <taxon>Anaeromicrobium</taxon>
    </lineage>
</organism>
<name>A0A267MI77_9FIRM</name>
<protein>
    <submittedName>
        <fullName evidence="2">Fructose-bisphosphate aldolase</fullName>
    </submittedName>
</protein>
<dbReference type="CDD" id="cd00947">
    <property type="entry name" value="TBP_aldolase_IIB"/>
    <property type="match status" value="1"/>
</dbReference>
<feature type="binding site" evidence="1">
    <location>
        <position position="204"/>
    </location>
    <ligand>
        <name>Zn(2+)</name>
        <dbReference type="ChEBI" id="CHEBI:29105"/>
        <label>1</label>
        <note>catalytic</note>
    </ligand>
</feature>
<dbReference type="Gene3D" id="3.20.20.70">
    <property type="entry name" value="Aldolase class I"/>
    <property type="match status" value="1"/>
</dbReference>
<accession>A0A267MI77</accession>
<dbReference type="Pfam" id="PF01116">
    <property type="entry name" value="F_bP_aldolase"/>
    <property type="match status" value="1"/>
</dbReference>
<dbReference type="InterPro" id="IPR000771">
    <property type="entry name" value="FBA_II"/>
</dbReference>
<dbReference type="PANTHER" id="PTHR30304">
    <property type="entry name" value="D-TAGATOSE-1,6-BISPHOSPHATE ALDOLASE"/>
    <property type="match status" value="1"/>
</dbReference>
<dbReference type="RefSeq" id="WP_095133661.1">
    <property type="nucleotide sequence ID" value="NZ_NIBG01000008.1"/>
</dbReference>
<comment type="caution">
    <text evidence="2">The sequence shown here is derived from an EMBL/GenBank/DDBJ whole genome shotgun (WGS) entry which is preliminary data.</text>
</comment>
<feature type="binding site" evidence="1">
    <location>
        <position position="103"/>
    </location>
    <ligand>
        <name>Zn(2+)</name>
        <dbReference type="ChEBI" id="CHEBI:29105"/>
        <label>2</label>
    </ligand>
</feature>
<feature type="binding site" evidence="1">
    <location>
        <position position="82"/>
    </location>
    <ligand>
        <name>Zn(2+)</name>
        <dbReference type="ChEBI" id="CHEBI:29105"/>
        <label>1</label>
        <note>catalytic</note>
    </ligand>
</feature>
<reference evidence="2 3" key="1">
    <citation type="submission" date="2017-06" db="EMBL/GenBank/DDBJ databases">
        <title>Draft genome sequence of anaerobic fermentative bacterium Anaeromicrobium sediminis DY2726D isolated from West Pacific Ocean sediments.</title>
        <authorList>
            <person name="Zeng X."/>
        </authorList>
    </citation>
    <scope>NUCLEOTIDE SEQUENCE [LARGE SCALE GENOMIC DNA]</scope>
    <source>
        <strain evidence="2 3">DY2726D</strain>
    </source>
</reference>
<dbReference type="Proteomes" id="UP000216024">
    <property type="component" value="Unassembled WGS sequence"/>
</dbReference>
<dbReference type="NCBIfam" id="TIGR00167">
    <property type="entry name" value="cbbA"/>
    <property type="match status" value="1"/>
</dbReference>
<dbReference type="PANTHER" id="PTHR30304:SF0">
    <property type="entry name" value="D-TAGATOSE-1,6-BISPHOSPHATE ALDOLASE SUBUNIT GATY-RELATED"/>
    <property type="match status" value="1"/>
</dbReference>
<keyword evidence="3" id="KW-1185">Reference proteome</keyword>
<dbReference type="InterPro" id="IPR013785">
    <property type="entry name" value="Aldolase_TIM"/>
</dbReference>
<sequence length="276" mass="30751">MLTNLREILKDAMNNNYIIPGFNVFGYEDASAVIKAGEKMNAPIVLLTHKAARKYMPISYTAPLFKAMAEKASIPVCLQLEHAKDFQIIEEAIELGYTSVMYDGSQLPLEENIRNTKKVIQLAHSFNVSVEAEIGSVAYEDIYQDNASIYTCPLEAEQFVNETKVDALAIAIGTVHRQQQQSAHIQYERLSEIEKVTNTPLVLHGSSGISHEDLSELSKTKISKVNIGTALRTAFGDALKEEVLNEDHLYNRKDLFKGPMEAVQKVVMEKLSALGF</sequence>
<dbReference type="GO" id="GO:0016832">
    <property type="term" value="F:aldehyde-lyase activity"/>
    <property type="evidence" value="ECO:0007669"/>
    <property type="project" value="InterPro"/>
</dbReference>
<keyword evidence="1" id="KW-0479">Metal-binding</keyword>
<dbReference type="OrthoDB" id="9803995at2"/>
<dbReference type="GO" id="GO:0005975">
    <property type="term" value="P:carbohydrate metabolic process"/>
    <property type="evidence" value="ECO:0007669"/>
    <property type="project" value="InterPro"/>
</dbReference>